<sequence>MKQIIILSITFLLAVTVAFGQKNVPVKSTWTTATTFADQPTVGSNSPGEVYLENAKIHALATNNADKLFLTIQLSNDSDQFKSLLFGSTIWLDQKSKKKSRRGIQFPLPEEMDPATGKPLSMAAQTGPTDRGTMMKQLISRKIEMKLIHLVAEDEMLVSATGDPSGITGKIEEKAGRLVYQLAIPLALIDGKPGSDTPLAIAFETGVPEKPKQTASDAGSMSGMGGMYGGGMYGRRGMYGGGRGFSGPTVSPTRFALTVQLATP</sequence>
<dbReference type="RefSeq" id="WP_265991734.1">
    <property type="nucleotide sequence ID" value="NZ_CP110973.1"/>
</dbReference>
<evidence type="ECO:0000313" key="3">
    <source>
        <dbReference type="Proteomes" id="UP001597116"/>
    </source>
</evidence>
<dbReference type="Proteomes" id="UP001597116">
    <property type="component" value="Unassembled WGS sequence"/>
</dbReference>
<feature type="region of interest" description="Disordered" evidence="1">
    <location>
        <begin position="102"/>
        <end position="130"/>
    </location>
</feature>
<evidence type="ECO:0008006" key="4">
    <source>
        <dbReference type="Google" id="ProtNLM"/>
    </source>
</evidence>
<evidence type="ECO:0000256" key="1">
    <source>
        <dbReference type="SAM" id="MobiDB-lite"/>
    </source>
</evidence>
<name>A0ABW3QDG4_9BACT</name>
<accession>A0ABW3QDG4</accession>
<proteinExistence type="predicted"/>
<keyword evidence="3" id="KW-1185">Reference proteome</keyword>
<protein>
    <recommendedName>
        <fullName evidence="4">DUF4412 domain-containing protein</fullName>
    </recommendedName>
</protein>
<evidence type="ECO:0000313" key="2">
    <source>
        <dbReference type="EMBL" id="MFD1141370.1"/>
    </source>
</evidence>
<comment type="caution">
    <text evidence="2">The sequence shown here is derived from an EMBL/GenBank/DDBJ whole genome shotgun (WGS) entry which is preliminary data.</text>
</comment>
<gene>
    <name evidence="2" type="ORF">ACFQ4C_09630</name>
</gene>
<organism evidence="2 3">
    <name type="scientific">Larkinella insperata</name>
    <dbReference type="NCBI Taxonomy" id="332158"/>
    <lineage>
        <taxon>Bacteria</taxon>
        <taxon>Pseudomonadati</taxon>
        <taxon>Bacteroidota</taxon>
        <taxon>Cytophagia</taxon>
        <taxon>Cytophagales</taxon>
        <taxon>Spirosomataceae</taxon>
        <taxon>Larkinella</taxon>
    </lineage>
</organism>
<reference evidence="3" key="1">
    <citation type="journal article" date="2019" name="Int. J. Syst. Evol. Microbiol.">
        <title>The Global Catalogue of Microorganisms (GCM) 10K type strain sequencing project: providing services to taxonomists for standard genome sequencing and annotation.</title>
        <authorList>
            <consortium name="The Broad Institute Genomics Platform"/>
            <consortium name="The Broad Institute Genome Sequencing Center for Infectious Disease"/>
            <person name="Wu L."/>
            <person name="Ma J."/>
        </authorList>
    </citation>
    <scope>NUCLEOTIDE SEQUENCE [LARGE SCALE GENOMIC DNA]</scope>
    <source>
        <strain evidence="3">CCUG 55608</strain>
    </source>
</reference>
<dbReference type="EMBL" id="JBHTLP010000008">
    <property type="protein sequence ID" value="MFD1141370.1"/>
    <property type="molecule type" value="Genomic_DNA"/>
</dbReference>